<keyword evidence="2" id="KW-0813">Transport</keyword>
<name>A0ABW5WY54_9STAP</name>
<keyword evidence="10" id="KW-1185">Reference proteome</keyword>
<keyword evidence="5 7" id="KW-1133">Transmembrane helix</keyword>
<feature type="transmembrane region" description="Helical" evidence="7">
    <location>
        <begin position="70"/>
        <end position="90"/>
    </location>
</feature>
<dbReference type="Gene3D" id="1.20.1250.20">
    <property type="entry name" value="MFS general substrate transporter like domains"/>
    <property type="match status" value="2"/>
</dbReference>
<evidence type="ECO:0000259" key="8">
    <source>
        <dbReference type="PROSITE" id="PS50850"/>
    </source>
</evidence>
<feature type="transmembrane region" description="Helical" evidence="7">
    <location>
        <begin position="47"/>
        <end position="63"/>
    </location>
</feature>
<evidence type="ECO:0000256" key="1">
    <source>
        <dbReference type="ARBA" id="ARBA00004651"/>
    </source>
</evidence>
<evidence type="ECO:0000256" key="7">
    <source>
        <dbReference type="SAM" id="Phobius"/>
    </source>
</evidence>
<dbReference type="RefSeq" id="WP_377775714.1">
    <property type="nucleotide sequence ID" value="NZ_JBHUOQ010000005.1"/>
</dbReference>
<dbReference type="PANTHER" id="PTHR23521">
    <property type="entry name" value="TRANSPORTER MFS SUPERFAMILY"/>
    <property type="match status" value="1"/>
</dbReference>
<evidence type="ECO:0000313" key="9">
    <source>
        <dbReference type="EMBL" id="MFD2831447.1"/>
    </source>
</evidence>
<dbReference type="Pfam" id="PF07690">
    <property type="entry name" value="MFS_1"/>
    <property type="match status" value="1"/>
</dbReference>
<feature type="transmembrane region" description="Helical" evidence="7">
    <location>
        <begin position="129"/>
        <end position="148"/>
    </location>
</feature>
<dbReference type="Proteomes" id="UP001597519">
    <property type="component" value="Unassembled WGS sequence"/>
</dbReference>
<comment type="caution">
    <text evidence="9">The sequence shown here is derived from an EMBL/GenBank/DDBJ whole genome shotgun (WGS) entry which is preliminary data.</text>
</comment>
<evidence type="ECO:0000256" key="3">
    <source>
        <dbReference type="ARBA" id="ARBA00022475"/>
    </source>
</evidence>
<dbReference type="SUPFAM" id="SSF103473">
    <property type="entry name" value="MFS general substrate transporter"/>
    <property type="match status" value="1"/>
</dbReference>
<dbReference type="PANTHER" id="PTHR23521:SF2">
    <property type="entry name" value="TRANSPORTER MFS SUPERFAMILY"/>
    <property type="match status" value="1"/>
</dbReference>
<protein>
    <submittedName>
        <fullName evidence="9">MFS transporter</fullName>
    </submittedName>
</protein>
<dbReference type="InterPro" id="IPR047200">
    <property type="entry name" value="MFS_YcaD-like"/>
</dbReference>
<feature type="transmembrane region" description="Helical" evidence="7">
    <location>
        <begin position="336"/>
        <end position="358"/>
    </location>
</feature>
<dbReference type="InterPro" id="IPR036259">
    <property type="entry name" value="MFS_trans_sf"/>
</dbReference>
<evidence type="ECO:0000256" key="4">
    <source>
        <dbReference type="ARBA" id="ARBA00022692"/>
    </source>
</evidence>
<proteinExistence type="predicted"/>
<organism evidence="9 10">
    <name type="scientific">Corticicoccus populi</name>
    <dbReference type="NCBI Taxonomy" id="1812821"/>
    <lineage>
        <taxon>Bacteria</taxon>
        <taxon>Bacillati</taxon>
        <taxon>Bacillota</taxon>
        <taxon>Bacilli</taxon>
        <taxon>Bacillales</taxon>
        <taxon>Staphylococcaceae</taxon>
        <taxon>Corticicoccus</taxon>
    </lineage>
</organism>
<feature type="transmembrane region" description="Helical" evidence="7">
    <location>
        <begin position="246"/>
        <end position="264"/>
    </location>
</feature>
<sequence length="396" mass="43341">MQFDSFRARFIILSIIVCISGFSQGLLLPLISFIFESRGVSPTVSGLHASGLYIGVFMSALFIEAPLRKYGYRPMIVAGGLLVGICLFLFPLVDLIWFWFVLRLIVGVADNALHFSTQTWLTQSTPPEKLGRIIAFYGLFFSLGFMIGPKVSELVTIAEFLPFLVSALLTMLAWPLIFLLKDSGSAKPVDSGVPASFFNTVKNFKAVLITSWACFLMPMLFGVFEGSLNTNFPVFALRNDFSIAEITWILPCFSLGAILLQVPIGMLGDKVGRGRLISILLLLGAVSFALLEVFNQSLIMMVILFILSGIFVGSMYSLGISYMADVTPKFNLPAGNLIAGMLFSIGSISGPIIGGSIISYTDGSYYFSFFAVIISIVFLLNLLFLMKHKESPSVTD</sequence>
<keyword evidence="6 7" id="KW-0472">Membrane</keyword>
<gene>
    <name evidence="9" type="ORF">ACFSX4_13305</name>
</gene>
<feature type="domain" description="Major facilitator superfamily (MFS) profile" evidence="8">
    <location>
        <begin position="9"/>
        <end position="389"/>
    </location>
</feature>
<dbReference type="InterPro" id="IPR011701">
    <property type="entry name" value="MFS"/>
</dbReference>
<dbReference type="PROSITE" id="PS50850">
    <property type="entry name" value="MFS"/>
    <property type="match status" value="1"/>
</dbReference>
<dbReference type="EMBL" id="JBHUOQ010000005">
    <property type="protein sequence ID" value="MFD2831447.1"/>
    <property type="molecule type" value="Genomic_DNA"/>
</dbReference>
<feature type="transmembrane region" description="Helical" evidence="7">
    <location>
        <begin position="364"/>
        <end position="385"/>
    </location>
</feature>
<feature type="transmembrane region" description="Helical" evidence="7">
    <location>
        <begin position="300"/>
        <end position="324"/>
    </location>
</feature>
<accession>A0ABW5WY54</accession>
<comment type="subcellular location">
    <subcellularLocation>
        <location evidence="1">Cell membrane</location>
        <topology evidence="1">Multi-pass membrane protein</topology>
    </subcellularLocation>
</comment>
<evidence type="ECO:0000256" key="2">
    <source>
        <dbReference type="ARBA" id="ARBA00022448"/>
    </source>
</evidence>
<dbReference type="CDD" id="cd17477">
    <property type="entry name" value="MFS_YcaD_like"/>
    <property type="match status" value="1"/>
</dbReference>
<feature type="transmembrane region" description="Helical" evidence="7">
    <location>
        <begin position="160"/>
        <end position="180"/>
    </location>
</feature>
<evidence type="ECO:0000313" key="10">
    <source>
        <dbReference type="Proteomes" id="UP001597519"/>
    </source>
</evidence>
<keyword evidence="4 7" id="KW-0812">Transmembrane</keyword>
<keyword evidence="3" id="KW-1003">Cell membrane</keyword>
<feature type="transmembrane region" description="Helical" evidence="7">
    <location>
        <begin position="206"/>
        <end position="226"/>
    </location>
</feature>
<feature type="transmembrane region" description="Helical" evidence="7">
    <location>
        <begin position="12"/>
        <end position="35"/>
    </location>
</feature>
<evidence type="ECO:0000256" key="5">
    <source>
        <dbReference type="ARBA" id="ARBA00022989"/>
    </source>
</evidence>
<evidence type="ECO:0000256" key="6">
    <source>
        <dbReference type="ARBA" id="ARBA00023136"/>
    </source>
</evidence>
<reference evidence="10" key="1">
    <citation type="journal article" date="2019" name="Int. J. Syst. Evol. Microbiol.">
        <title>The Global Catalogue of Microorganisms (GCM) 10K type strain sequencing project: providing services to taxonomists for standard genome sequencing and annotation.</title>
        <authorList>
            <consortium name="The Broad Institute Genomics Platform"/>
            <consortium name="The Broad Institute Genome Sequencing Center for Infectious Disease"/>
            <person name="Wu L."/>
            <person name="Ma J."/>
        </authorList>
    </citation>
    <scope>NUCLEOTIDE SEQUENCE [LARGE SCALE GENOMIC DNA]</scope>
    <source>
        <strain evidence="10">KCTC 33575</strain>
    </source>
</reference>
<dbReference type="InterPro" id="IPR020846">
    <property type="entry name" value="MFS_dom"/>
</dbReference>
<feature type="transmembrane region" description="Helical" evidence="7">
    <location>
        <begin position="276"/>
        <end position="294"/>
    </location>
</feature>